<keyword evidence="1" id="KW-0863">Zinc-finger</keyword>
<evidence type="ECO:0000313" key="4">
    <source>
        <dbReference type="EMBL" id="CAL1599431.1"/>
    </source>
</evidence>
<dbReference type="GO" id="GO:0008270">
    <property type="term" value="F:zinc ion binding"/>
    <property type="evidence" value="ECO:0007669"/>
    <property type="project" value="UniProtKB-KW"/>
</dbReference>
<gene>
    <name evidence="4" type="ORF">KC01_LOCUS27703</name>
</gene>
<dbReference type="EMBL" id="OZ035845">
    <property type="protein sequence ID" value="CAL1599431.1"/>
    <property type="molecule type" value="Genomic_DNA"/>
</dbReference>
<keyword evidence="1" id="KW-0862">Zinc</keyword>
<feature type="domain" description="CCHC-type" evidence="3">
    <location>
        <begin position="152"/>
        <end position="165"/>
    </location>
</feature>
<proteinExistence type="predicted"/>
<name>A0AAV2LB01_KNICA</name>
<accession>A0AAV2LB01</accession>
<feature type="region of interest" description="Disordered" evidence="2">
    <location>
        <begin position="114"/>
        <end position="144"/>
    </location>
</feature>
<dbReference type="GO" id="GO:0003676">
    <property type="term" value="F:nucleic acid binding"/>
    <property type="evidence" value="ECO:0007669"/>
    <property type="project" value="InterPro"/>
</dbReference>
<dbReference type="InterPro" id="IPR001878">
    <property type="entry name" value="Znf_CCHC"/>
</dbReference>
<feature type="compositionally biased region" description="Polar residues" evidence="2">
    <location>
        <begin position="61"/>
        <end position="75"/>
    </location>
</feature>
<keyword evidence="5" id="KW-1185">Reference proteome</keyword>
<keyword evidence="1" id="KW-0479">Metal-binding</keyword>
<evidence type="ECO:0000256" key="2">
    <source>
        <dbReference type="SAM" id="MobiDB-lite"/>
    </source>
</evidence>
<reference evidence="4 5" key="1">
    <citation type="submission" date="2024-04" db="EMBL/GenBank/DDBJ databases">
        <authorList>
            <person name="Waldvogel A.-M."/>
            <person name="Schoenle A."/>
        </authorList>
    </citation>
    <scope>NUCLEOTIDE SEQUENCE [LARGE SCALE GENOMIC DNA]</scope>
</reference>
<evidence type="ECO:0000256" key="1">
    <source>
        <dbReference type="PROSITE-ProRule" id="PRU00047"/>
    </source>
</evidence>
<protein>
    <recommendedName>
        <fullName evidence="3">CCHC-type domain-containing protein</fullName>
    </recommendedName>
</protein>
<evidence type="ECO:0000313" key="5">
    <source>
        <dbReference type="Proteomes" id="UP001497482"/>
    </source>
</evidence>
<feature type="compositionally biased region" description="Basic and acidic residues" evidence="2">
    <location>
        <begin position="120"/>
        <end position="137"/>
    </location>
</feature>
<sequence>MSTIQRIFLNTIGQGIGEKYDSVRRDLKTLLGDPTVSDEALLRQVIKTTTEESERKRRFGRSSTPKVSHAHATNTESKEKAKNNVKVNQIDKDSTLQRLSAQVEALTRAMESLKAITAPEQRDLKPQSERKPRERKSCQNCASQSNPNCNHCFVCGEEGHRAVGCLKRTKSSGNWRRSGQRDHP</sequence>
<feature type="region of interest" description="Disordered" evidence="2">
    <location>
        <begin position="49"/>
        <end position="89"/>
    </location>
</feature>
<dbReference type="AlphaFoldDB" id="A0AAV2LB01"/>
<dbReference type="PROSITE" id="PS50158">
    <property type="entry name" value="ZF_CCHC"/>
    <property type="match status" value="1"/>
</dbReference>
<organism evidence="4 5">
    <name type="scientific">Knipowitschia caucasica</name>
    <name type="common">Caucasian dwarf goby</name>
    <name type="synonym">Pomatoschistus caucasicus</name>
    <dbReference type="NCBI Taxonomy" id="637954"/>
    <lineage>
        <taxon>Eukaryota</taxon>
        <taxon>Metazoa</taxon>
        <taxon>Chordata</taxon>
        <taxon>Craniata</taxon>
        <taxon>Vertebrata</taxon>
        <taxon>Euteleostomi</taxon>
        <taxon>Actinopterygii</taxon>
        <taxon>Neopterygii</taxon>
        <taxon>Teleostei</taxon>
        <taxon>Neoteleostei</taxon>
        <taxon>Acanthomorphata</taxon>
        <taxon>Gobiaria</taxon>
        <taxon>Gobiiformes</taxon>
        <taxon>Gobioidei</taxon>
        <taxon>Gobiidae</taxon>
        <taxon>Gobiinae</taxon>
        <taxon>Knipowitschia</taxon>
    </lineage>
</organism>
<evidence type="ECO:0000259" key="3">
    <source>
        <dbReference type="PROSITE" id="PS50158"/>
    </source>
</evidence>
<dbReference type="Proteomes" id="UP001497482">
    <property type="component" value="Chromosome 23"/>
</dbReference>